<gene>
    <name evidence="1" type="ORF">CALVIDRAFT_234964</name>
</gene>
<dbReference type="EMBL" id="KV417298">
    <property type="protein sequence ID" value="KZO93852.1"/>
    <property type="molecule type" value="Genomic_DNA"/>
</dbReference>
<keyword evidence="2" id="KW-1185">Reference proteome</keyword>
<evidence type="ECO:0000313" key="2">
    <source>
        <dbReference type="Proteomes" id="UP000076738"/>
    </source>
</evidence>
<accession>A0A167JS92</accession>
<dbReference type="Proteomes" id="UP000076738">
    <property type="component" value="Unassembled WGS sequence"/>
</dbReference>
<protein>
    <submittedName>
        <fullName evidence="1">Uncharacterized protein</fullName>
    </submittedName>
</protein>
<evidence type="ECO:0000313" key="1">
    <source>
        <dbReference type="EMBL" id="KZO93852.1"/>
    </source>
</evidence>
<dbReference type="AlphaFoldDB" id="A0A167JS92"/>
<sequence length="212" mass="22805">MLSCQRAPPAGWGGRRDAACGRWGGRNSHRLRGGNGGSSHCIYGRRCAPPLSSLPSPSPADAQQHIREMLTLDPHADPRTLLSAHFPPPGSLTLSTTHLLPSEQGELRALEHACRKLITSVSLWASAFTGTPEQAQAEFDTQWELKPGWGTTVDIVDGYLQEVLGAEGALREVFDGEEEGEGEGVKIEPLEEMEAPKVEPISPAQGLVRVLS</sequence>
<proteinExistence type="predicted"/>
<name>A0A167JS92_CALVF</name>
<organism evidence="1 2">
    <name type="scientific">Calocera viscosa (strain TUFC12733)</name>
    <dbReference type="NCBI Taxonomy" id="1330018"/>
    <lineage>
        <taxon>Eukaryota</taxon>
        <taxon>Fungi</taxon>
        <taxon>Dikarya</taxon>
        <taxon>Basidiomycota</taxon>
        <taxon>Agaricomycotina</taxon>
        <taxon>Dacrymycetes</taxon>
        <taxon>Dacrymycetales</taxon>
        <taxon>Dacrymycetaceae</taxon>
        <taxon>Calocera</taxon>
    </lineage>
</organism>
<reference evidence="1 2" key="1">
    <citation type="journal article" date="2016" name="Mol. Biol. Evol.">
        <title>Comparative Genomics of Early-Diverging Mushroom-Forming Fungi Provides Insights into the Origins of Lignocellulose Decay Capabilities.</title>
        <authorList>
            <person name="Nagy L.G."/>
            <person name="Riley R."/>
            <person name="Tritt A."/>
            <person name="Adam C."/>
            <person name="Daum C."/>
            <person name="Floudas D."/>
            <person name="Sun H."/>
            <person name="Yadav J.S."/>
            <person name="Pangilinan J."/>
            <person name="Larsson K.H."/>
            <person name="Matsuura K."/>
            <person name="Barry K."/>
            <person name="Labutti K."/>
            <person name="Kuo R."/>
            <person name="Ohm R.A."/>
            <person name="Bhattacharya S.S."/>
            <person name="Shirouzu T."/>
            <person name="Yoshinaga Y."/>
            <person name="Martin F.M."/>
            <person name="Grigoriev I.V."/>
            <person name="Hibbett D.S."/>
        </authorList>
    </citation>
    <scope>NUCLEOTIDE SEQUENCE [LARGE SCALE GENOMIC DNA]</scope>
    <source>
        <strain evidence="1 2">TUFC12733</strain>
    </source>
</reference>
<dbReference type="OrthoDB" id="10604800at2759"/>